<evidence type="ECO:0000256" key="2">
    <source>
        <dbReference type="ARBA" id="ARBA00008889"/>
    </source>
</evidence>
<dbReference type="GO" id="GO:0002181">
    <property type="term" value="P:cytoplasmic translation"/>
    <property type="evidence" value="ECO:0007669"/>
    <property type="project" value="TreeGrafter"/>
</dbReference>
<dbReference type="FunFam" id="3.30.70.1730:FF:000002">
    <property type="entry name" value="60S acidic ribosomal protein P0"/>
    <property type="match status" value="1"/>
</dbReference>
<dbReference type="InterPro" id="IPR050323">
    <property type="entry name" value="Ribosomal_protein_uL10"/>
</dbReference>
<dbReference type="Proteomes" id="UP001153636">
    <property type="component" value="Chromosome 7"/>
</dbReference>
<dbReference type="Gene3D" id="3.30.70.1730">
    <property type="match status" value="1"/>
</dbReference>
<dbReference type="OrthoDB" id="7994049at2759"/>
<feature type="non-terminal residue" evidence="8">
    <location>
        <position position="1"/>
    </location>
</feature>
<organism evidence="8 9">
    <name type="scientific">Psylliodes chrysocephalus</name>
    <dbReference type="NCBI Taxonomy" id="3402493"/>
    <lineage>
        <taxon>Eukaryota</taxon>
        <taxon>Metazoa</taxon>
        <taxon>Ecdysozoa</taxon>
        <taxon>Arthropoda</taxon>
        <taxon>Hexapoda</taxon>
        <taxon>Insecta</taxon>
        <taxon>Pterygota</taxon>
        <taxon>Neoptera</taxon>
        <taxon>Endopterygota</taxon>
        <taxon>Coleoptera</taxon>
        <taxon>Polyphaga</taxon>
        <taxon>Cucujiformia</taxon>
        <taxon>Chrysomeloidea</taxon>
        <taxon>Chrysomelidae</taxon>
        <taxon>Galerucinae</taxon>
        <taxon>Alticini</taxon>
        <taxon>Psylliodes</taxon>
    </lineage>
</organism>
<reference evidence="8" key="1">
    <citation type="submission" date="2022-01" db="EMBL/GenBank/DDBJ databases">
        <authorList>
            <person name="King R."/>
        </authorList>
    </citation>
    <scope>NUCLEOTIDE SEQUENCE</scope>
</reference>
<dbReference type="GO" id="GO:0070180">
    <property type="term" value="F:large ribosomal subunit rRNA binding"/>
    <property type="evidence" value="ECO:0007669"/>
    <property type="project" value="TreeGrafter"/>
</dbReference>
<keyword evidence="9" id="KW-1185">Reference proteome</keyword>
<dbReference type="Pfam" id="PF00466">
    <property type="entry name" value="Ribosomal_L10"/>
    <property type="match status" value="1"/>
</dbReference>
<keyword evidence="4" id="KW-0689">Ribosomal protein</keyword>
<protein>
    <recommendedName>
        <fullName evidence="6">Large ribosomal subunit protein uL10</fullName>
    </recommendedName>
    <alternativeName>
        <fullName evidence="7">60S acidic ribosomal protein P0</fullName>
    </alternativeName>
</protein>
<dbReference type="AlphaFoldDB" id="A0A9P0GKY4"/>
<dbReference type="PANTHER" id="PTHR45699">
    <property type="entry name" value="60S ACIDIC RIBOSOMAL PROTEIN P0"/>
    <property type="match status" value="1"/>
</dbReference>
<evidence type="ECO:0000256" key="4">
    <source>
        <dbReference type="ARBA" id="ARBA00022980"/>
    </source>
</evidence>
<dbReference type="InterPro" id="IPR043141">
    <property type="entry name" value="Ribosomal_uL10-like_sf"/>
</dbReference>
<comment type="subunit">
    <text evidence="3">P0 forms a pentameric complex by interaction with dimers of P1 and P2.</text>
</comment>
<evidence type="ECO:0000256" key="7">
    <source>
        <dbReference type="ARBA" id="ARBA00035444"/>
    </source>
</evidence>
<dbReference type="EMBL" id="OV651819">
    <property type="protein sequence ID" value="CAH1112913.1"/>
    <property type="molecule type" value="Genomic_DNA"/>
</dbReference>
<accession>A0A9P0GKY4</accession>
<sequence length="107" mass="12189">IGLQTDREDKATWKSNYFTKLIQLLEDFPKCFIVGADNVGSKKMQQIRISLRGSAVDLMGKNTMMRKAIRGHLERNPALEKILPHINGNVGFVFTRSDLVEIRDKQS</sequence>
<comment type="similarity">
    <text evidence="2">Belongs to the universal ribosomal protein uL10 family.</text>
</comment>
<proteinExistence type="inferred from homology"/>
<dbReference type="SUPFAM" id="SSF160369">
    <property type="entry name" value="Ribosomal protein L10-like"/>
    <property type="match status" value="1"/>
</dbReference>
<comment type="function">
    <text evidence="1">Ribosomal protein P0 is the functional equivalent of E.coli protein L10.</text>
</comment>
<keyword evidence="5" id="KW-0687">Ribonucleoprotein</keyword>
<name>A0A9P0GKY4_9CUCU</name>
<evidence type="ECO:0000256" key="1">
    <source>
        <dbReference type="ARBA" id="ARBA00002200"/>
    </source>
</evidence>
<dbReference type="InterPro" id="IPR001790">
    <property type="entry name" value="Ribosomal_uL10"/>
</dbReference>
<evidence type="ECO:0000256" key="3">
    <source>
        <dbReference type="ARBA" id="ARBA00011521"/>
    </source>
</evidence>
<evidence type="ECO:0000313" key="9">
    <source>
        <dbReference type="Proteomes" id="UP001153636"/>
    </source>
</evidence>
<gene>
    <name evidence="8" type="ORF">PSYICH_LOCUS13066</name>
</gene>
<dbReference type="GO" id="GO:0003735">
    <property type="term" value="F:structural constituent of ribosome"/>
    <property type="evidence" value="ECO:0007669"/>
    <property type="project" value="TreeGrafter"/>
</dbReference>
<evidence type="ECO:0000256" key="6">
    <source>
        <dbReference type="ARBA" id="ARBA00035202"/>
    </source>
</evidence>
<evidence type="ECO:0000313" key="8">
    <source>
        <dbReference type="EMBL" id="CAH1112913.1"/>
    </source>
</evidence>
<dbReference type="GO" id="GO:0000027">
    <property type="term" value="P:ribosomal large subunit assembly"/>
    <property type="evidence" value="ECO:0007669"/>
    <property type="project" value="TreeGrafter"/>
</dbReference>
<dbReference type="GO" id="GO:0022625">
    <property type="term" value="C:cytosolic large ribosomal subunit"/>
    <property type="evidence" value="ECO:0007669"/>
    <property type="project" value="TreeGrafter"/>
</dbReference>
<dbReference type="PANTHER" id="PTHR45699:SF3">
    <property type="entry name" value="LARGE RIBOSOMAL SUBUNIT PROTEIN UL10"/>
    <property type="match status" value="1"/>
</dbReference>
<evidence type="ECO:0000256" key="5">
    <source>
        <dbReference type="ARBA" id="ARBA00023274"/>
    </source>
</evidence>